<dbReference type="Proteomes" id="UP000515135">
    <property type="component" value="Unplaced"/>
</dbReference>
<feature type="compositionally biased region" description="Low complexity" evidence="1">
    <location>
        <begin position="627"/>
        <end position="639"/>
    </location>
</feature>
<proteinExistence type="predicted"/>
<name>A0A6P4XWI2_BRABE</name>
<dbReference type="PANTHER" id="PTHR35538:SF6">
    <property type="entry name" value="EF-HAND DOMAIN-CONTAINING PROTEIN"/>
    <property type="match status" value="1"/>
</dbReference>
<feature type="region of interest" description="Disordered" evidence="1">
    <location>
        <begin position="498"/>
        <end position="642"/>
    </location>
</feature>
<dbReference type="RefSeq" id="XP_019616438.1">
    <property type="nucleotide sequence ID" value="XM_019760879.1"/>
</dbReference>
<feature type="region of interest" description="Disordered" evidence="1">
    <location>
        <begin position="370"/>
        <end position="410"/>
    </location>
</feature>
<feature type="compositionally biased region" description="Gly residues" evidence="1">
    <location>
        <begin position="536"/>
        <end position="554"/>
    </location>
</feature>
<feature type="compositionally biased region" description="Basic and acidic residues" evidence="1">
    <location>
        <begin position="253"/>
        <end position="262"/>
    </location>
</feature>
<feature type="compositionally biased region" description="Gly residues" evidence="1">
    <location>
        <begin position="370"/>
        <end position="386"/>
    </location>
</feature>
<dbReference type="InterPro" id="IPR002048">
    <property type="entry name" value="EF_hand_dom"/>
</dbReference>
<dbReference type="SUPFAM" id="SSF47473">
    <property type="entry name" value="EF-hand"/>
    <property type="match status" value="1"/>
</dbReference>
<evidence type="ECO:0000259" key="2">
    <source>
        <dbReference type="PROSITE" id="PS50222"/>
    </source>
</evidence>
<feature type="region of interest" description="Disordered" evidence="1">
    <location>
        <begin position="732"/>
        <end position="753"/>
    </location>
</feature>
<reference evidence="4" key="1">
    <citation type="submission" date="2025-08" db="UniProtKB">
        <authorList>
            <consortium name="RefSeq"/>
        </authorList>
    </citation>
    <scope>IDENTIFICATION</scope>
    <source>
        <tissue evidence="4">Gonad</tissue>
    </source>
</reference>
<keyword evidence="3" id="KW-1185">Reference proteome</keyword>
<feature type="compositionally biased region" description="Basic and acidic residues" evidence="1">
    <location>
        <begin position="567"/>
        <end position="582"/>
    </location>
</feature>
<feature type="compositionally biased region" description="Basic residues" evidence="1">
    <location>
        <begin position="583"/>
        <end position="592"/>
    </location>
</feature>
<dbReference type="AlphaFoldDB" id="A0A6P4XWI2"/>
<dbReference type="PROSITE" id="PS50222">
    <property type="entry name" value="EF_HAND_2"/>
    <property type="match status" value="1"/>
</dbReference>
<accession>A0A6P4XWI2</accession>
<organism evidence="3 4">
    <name type="scientific">Branchiostoma belcheri</name>
    <name type="common">Amphioxus</name>
    <dbReference type="NCBI Taxonomy" id="7741"/>
    <lineage>
        <taxon>Eukaryota</taxon>
        <taxon>Metazoa</taxon>
        <taxon>Chordata</taxon>
        <taxon>Cephalochordata</taxon>
        <taxon>Leptocardii</taxon>
        <taxon>Amphioxiformes</taxon>
        <taxon>Branchiostomatidae</taxon>
        <taxon>Branchiostoma</taxon>
    </lineage>
</organism>
<evidence type="ECO:0000313" key="4">
    <source>
        <dbReference type="RefSeq" id="XP_019616438.1"/>
    </source>
</evidence>
<dbReference type="GeneID" id="109463961"/>
<feature type="compositionally biased region" description="Polar residues" evidence="1">
    <location>
        <begin position="239"/>
        <end position="248"/>
    </location>
</feature>
<feature type="region of interest" description="Disordered" evidence="1">
    <location>
        <begin position="654"/>
        <end position="714"/>
    </location>
</feature>
<dbReference type="PANTHER" id="PTHR35538">
    <property type="entry name" value="LIG_CHAN-GLU_BD DOMAIN-CONTAINING PROTEIN"/>
    <property type="match status" value="1"/>
</dbReference>
<dbReference type="GO" id="GO:0005509">
    <property type="term" value="F:calcium ion binding"/>
    <property type="evidence" value="ECO:0007669"/>
    <property type="project" value="InterPro"/>
</dbReference>
<feature type="region of interest" description="Disordered" evidence="1">
    <location>
        <begin position="239"/>
        <end position="314"/>
    </location>
</feature>
<protein>
    <submittedName>
        <fullName evidence="4">Uncharacterized protein LOC109463961</fullName>
    </submittedName>
</protein>
<evidence type="ECO:0000313" key="3">
    <source>
        <dbReference type="Proteomes" id="UP000515135"/>
    </source>
</evidence>
<gene>
    <name evidence="4" type="primary">LOC109463961</name>
</gene>
<sequence>MASSSLLNPTVCEVSYDDEIGAGGREVVAAYQRPRTGGLSPPRARPQVLRDTPSLSYGDYEEYREYVKCIYRDSRPVSQLTYAYSPRNTPSTPFIGNPQTVLHQPDARELGTSRRDRVHTAPCSATRRVPTARTMPGAVRSSPAVSNRVPTSHNINAETFRRPQWIPALNAWVPDTKQREKESAYINFVGAVSLLDRGIYHEEPNLNGLEPPQPCPRFMNHMTQSVPIGPVNAAKSVKRITSNRSPTIPKTPFTDRRREDLLPKSLTRPPQRFVRQRVPHYDDRQEVNAEDVLLSVPRSPPPSVQDSEAARDDGLEEGHASFMSHSDTLHRREELADVESLGLTAGDPEDDGIFSMFSGYHGDMVKRGSSGGAGAGAGVSSGGSDSGGSEEEEGELQVSAGAETGGAGGGMGVTSLGGSVKGLELLHAILKDLLGSTPVEDIDTEVLKTTLNSHLEDCNTCTHLVRQVVRRQLGPVPDNYLMSGLISILPLLSAGGSARSQLSLPSDHDDWSQEGEMSGRERRGMEDEETEEGVSLSGGGHGGTDGNNGEGETCGEGMVQGTAGEVHGLKEEETLKDSAAKSKKDRKERRRSSTIAEANEDKAPKSIMKKTKTQPRRVSAPRVTIETDQQSSMSQQTDTEVPTAVEDYPIEEELESVSEVSTIEVPQPKFILDSKGKKKGRDLKSDHACRQKSPKVSAVISLRSPKPRDTTLQDELRRQQLAEERRAKAAQMFEKLRKKPTDRGDEMEEGERDRALQQDFKDYGFLSKYCIFNKDKLKMYRKAFDAVDEDKDGYLSGQEALMALKGVVYSGALNDAEEYYVYRILELADYKVTEGADFKLFAVMSALSQRIASLDNFMKDLIRKLDFKSLEYKMFRLKQLFLCNVDPSSNRIPLEHLMLELQAGGVSMEHQREVRAELAHLDNLDLLDFLAYVPLFIMIHQSVVNNPFDNQWNK</sequence>
<feature type="domain" description="EF-hand" evidence="2">
    <location>
        <begin position="775"/>
        <end position="810"/>
    </location>
</feature>
<dbReference type="KEGG" id="bbel:109463961"/>
<feature type="compositionally biased region" description="Basic and acidic residues" evidence="1">
    <location>
        <begin position="506"/>
        <end position="525"/>
    </location>
</feature>
<dbReference type="OrthoDB" id="2121618at2759"/>
<dbReference type="InterPro" id="IPR011992">
    <property type="entry name" value="EF-hand-dom_pair"/>
</dbReference>
<evidence type="ECO:0000256" key="1">
    <source>
        <dbReference type="SAM" id="MobiDB-lite"/>
    </source>
</evidence>